<evidence type="ECO:0000313" key="2">
    <source>
        <dbReference type="EMBL" id="KAH7132074.1"/>
    </source>
</evidence>
<protein>
    <submittedName>
        <fullName evidence="2">Uncharacterized protein</fullName>
    </submittedName>
</protein>
<evidence type="ECO:0000256" key="1">
    <source>
        <dbReference type="SAM" id="Phobius"/>
    </source>
</evidence>
<name>A0A9P9E7K4_9PLEO</name>
<keyword evidence="1" id="KW-0812">Transmembrane</keyword>
<sequence>MKGCGSAFKEIGWSIHFLYSITPVFRPRFVISYLSSKFRKTRKVRRSASILRSQSRYLVGEIGTLSVSSSSLGSLYQLVVYDSPNLLQTFIDIGSACGCPVLVLIIISMPRPCTTFLMFHSLLEHAQSGYSEIYMDRIWIDGTLRRTKSSTEQSAFPTHIETASRCVLLNAPHISESSRTLVRFLRLLQSCV</sequence>
<comment type="caution">
    <text evidence="2">The sequence shown here is derived from an EMBL/GenBank/DDBJ whole genome shotgun (WGS) entry which is preliminary data.</text>
</comment>
<feature type="transmembrane region" description="Helical" evidence="1">
    <location>
        <begin position="57"/>
        <end position="78"/>
    </location>
</feature>
<keyword evidence="1" id="KW-1133">Transmembrane helix</keyword>
<feature type="transmembrane region" description="Helical" evidence="1">
    <location>
        <begin position="90"/>
        <end position="109"/>
    </location>
</feature>
<gene>
    <name evidence="2" type="ORF">B0J11DRAFT_216382</name>
</gene>
<accession>A0A9P9E7K4</accession>
<dbReference type="EMBL" id="JAGMWT010000003">
    <property type="protein sequence ID" value="KAH7132074.1"/>
    <property type="molecule type" value="Genomic_DNA"/>
</dbReference>
<keyword evidence="3" id="KW-1185">Reference proteome</keyword>
<proteinExistence type="predicted"/>
<evidence type="ECO:0000313" key="3">
    <source>
        <dbReference type="Proteomes" id="UP000700596"/>
    </source>
</evidence>
<organism evidence="2 3">
    <name type="scientific">Dendryphion nanum</name>
    <dbReference type="NCBI Taxonomy" id="256645"/>
    <lineage>
        <taxon>Eukaryota</taxon>
        <taxon>Fungi</taxon>
        <taxon>Dikarya</taxon>
        <taxon>Ascomycota</taxon>
        <taxon>Pezizomycotina</taxon>
        <taxon>Dothideomycetes</taxon>
        <taxon>Pleosporomycetidae</taxon>
        <taxon>Pleosporales</taxon>
        <taxon>Torulaceae</taxon>
        <taxon>Dendryphion</taxon>
    </lineage>
</organism>
<dbReference type="Proteomes" id="UP000700596">
    <property type="component" value="Unassembled WGS sequence"/>
</dbReference>
<feature type="transmembrane region" description="Helical" evidence="1">
    <location>
        <begin position="17"/>
        <end position="36"/>
    </location>
</feature>
<reference evidence="2" key="1">
    <citation type="journal article" date="2021" name="Nat. Commun.">
        <title>Genetic determinants of endophytism in the Arabidopsis root mycobiome.</title>
        <authorList>
            <person name="Mesny F."/>
            <person name="Miyauchi S."/>
            <person name="Thiergart T."/>
            <person name="Pickel B."/>
            <person name="Atanasova L."/>
            <person name="Karlsson M."/>
            <person name="Huettel B."/>
            <person name="Barry K.W."/>
            <person name="Haridas S."/>
            <person name="Chen C."/>
            <person name="Bauer D."/>
            <person name="Andreopoulos W."/>
            <person name="Pangilinan J."/>
            <person name="LaButti K."/>
            <person name="Riley R."/>
            <person name="Lipzen A."/>
            <person name="Clum A."/>
            <person name="Drula E."/>
            <person name="Henrissat B."/>
            <person name="Kohler A."/>
            <person name="Grigoriev I.V."/>
            <person name="Martin F.M."/>
            <person name="Hacquard S."/>
        </authorList>
    </citation>
    <scope>NUCLEOTIDE SEQUENCE</scope>
    <source>
        <strain evidence="2">MPI-CAGE-CH-0243</strain>
    </source>
</reference>
<keyword evidence="1" id="KW-0472">Membrane</keyword>
<dbReference type="AlphaFoldDB" id="A0A9P9E7K4"/>